<keyword evidence="4" id="KW-0472">Membrane</keyword>
<dbReference type="InterPro" id="IPR008266">
    <property type="entry name" value="Tyr_kinase_AS"/>
</dbReference>
<evidence type="ECO:0000256" key="12">
    <source>
        <dbReference type="SAM" id="MobiDB-lite"/>
    </source>
</evidence>
<keyword evidence="10" id="KW-0547">Nucleotide-binding</keyword>
<dbReference type="Pfam" id="PF07714">
    <property type="entry name" value="PK_Tyr_Ser-Thr"/>
    <property type="match status" value="1"/>
</dbReference>
<feature type="binding site" evidence="10">
    <location>
        <begin position="915"/>
        <end position="921"/>
    </location>
    <ligand>
        <name>ATP</name>
        <dbReference type="ChEBI" id="CHEBI:30616"/>
    </ligand>
</feature>
<dbReference type="GO" id="GO:0016020">
    <property type="term" value="C:membrane"/>
    <property type="evidence" value="ECO:0007669"/>
    <property type="project" value="UniProtKB-SubCell"/>
</dbReference>
<dbReference type="SMART" id="SM00409">
    <property type="entry name" value="IG"/>
    <property type="match status" value="7"/>
</dbReference>
<evidence type="ECO:0000313" key="16">
    <source>
        <dbReference type="Proteomes" id="UP001519460"/>
    </source>
</evidence>
<feature type="domain" description="Ig-like" evidence="14">
    <location>
        <begin position="154"/>
        <end position="243"/>
    </location>
</feature>
<feature type="domain" description="Ig-like" evidence="14">
    <location>
        <begin position="440"/>
        <end position="525"/>
    </location>
</feature>
<proteinExistence type="predicted"/>
<feature type="non-terminal residue" evidence="15">
    <location>
        <position position="1"/>
    </location>
</feature>
<feature type="binding site" evidence="10">
    <location>
        <begin position="842"/>
        <end position="849"/>
    </location>
    <ligand>
        <name>ATP</name>
        <dbReference type="ChEBI" id="CHEBI:30616"/>
    </ligand>
</feature>
<evidence type="ECO:0000256" key="5">
    <source>
        <dbReference type="ARBA" id="ARBA00023157"/>
    </source>
</evidence>
<evidence type="ECO:0000259" key="13">
    <source>
        <dbReference type="PROSITE" id="PS50011"/>
    </source>
</evidence>
<dbReference type="InterPro" id="IPR013783">
    <property type="entry name" value="Ig-like_fold"/>
</dbReference>
<dbReference type="Gene3D" id="2.60.40.10">
    <property type="entry name" value="Immunoglobulins"/>
    <property type="match status" value="7"/>
</dbReference>
<evidence type="ECO:0000313" key="15">
    <source>
        <dbReference type="EMBL" id="KAK7504332.1"/>
    </source>
</evidence>
<dbReference type="InterPro" id="IPR000719">
    <property type="entry name" value="Prot_kinase_dom"/>
</dbReference>
<feature type="binding site" evidence="11">
    <location>
        <position position="976"/>
    </location>
    <ligand>
        <name>Mg(2+)</name>
        <dbReference type="ChEBI" id="CHEBI:18420"/>
    </ligand>
</feature>
<keyword evidence="7" id="KW-0325">Glycoprotein</keyword>
<feature type="domain" description="Ig-like" evidence="14">
    <location>
        <begin position="555"/>
        <end position="622"/>
    </location>
</feature>
<feature type="compositionally biased region" description="Basic and acidic residues" evidence="12">
    <location>
        <begin position="783"/>
        <end position="800"/>
    </location>
</feature>
<dbReference type="SUPFAM" id="SSF56112">
    <property type="entry name" value="Protein kinase-like (PK-like)"/>
    <property type="match status" value="1"/>
</dbReference>
<evidence type="ECO:0000256" key="9">
    <source>
        <dbReference type="PIRSR" id="PIRSR000615-1"/>
    </source>
</evidence>
<dbReference type="InterPro" id="IPR001245">
    <property type="entry name" value="Ser-Thr/Tyr_kinase_cat_dom"/>
</dbReference>
<dbReference type="Pfam" id="PF07679">
    <property type="entry name" value="I-set"/>
    <property type="match status" value="2"/>
</dbReference>
<keyword evidence="10" id="KW-0067">ATP-binding</keyword>
<evidence type="ECO:0000256" key="8">
    <source>
        <dbReference type="ARBA" id="ARBA00023319"/>
    </source>
</evidence>
<dbReference type="SMART" id="SM00408">
    <property type="entry name" value="IGc2"/>
    <property type="match status" value="6"/>
</dbReference>
<keyword evidence="11" id="KW-0460">Magnesium</keyword>
<dbReference type="EMBL" id="JACVVK020000016">
    <property type="protein sequence ID" value="KAK7504332.1"/>
    <property type="molecule type" value="Genomic_DNA"/>
</dbReference>
<evidence type="ECO:0008006" key="17">
    <source>
        <dbReference type="Google" id="ProtNLM"/>
    </source>
</evidence>
<evidence type="ECO:0000256" key="10">
    <source>
        <dbReference type="PIRSR" id="PIRSR000615-2"/>
    </source>
</evidence>
<evidence type="ECO:0000256" key="6">
    <source>
        <dbReference type="ARBA" id="ARBA00023170"/>
    </source>
</evidence>
<dbReference type="PIRSF" id="PIRSF000615">
    <property type="entry name" value="TyrPK_CSF1-R"/>
    <property type="match status" value="1"/>
</dbReference>
<evidence type="ECO:0000256" key="1">
    <source>
        <dbReference type="ARBA" id="ARBA00004167"/>
    </source>
</evidence>
<gene>
    <name evidence="15" type="ORF">BaRGS_00004636</name>
</gene>
<feature type="domain" description="Ig-like" evidence="14">
    <location>
        <begin position="55"/>
        <end position="146"/>
    </location>
</feature>
<dbReference type="Gene3D" id="3.30.200.20">
    <property type="entry name" value="Phosphorylase Kinase, domain 1"/>
    <property type="match status" value="1"/>
</dbReference>
<dbReference type="PROSITE" id="PS50011">
    <property type="entry name" value="PROTEIN_KINASE_DOM"/>
    <property type="match status" value="1"/>
</dbReference>
<dbReference type="InterPro" id="IPR003598">
    <property type="entry name" value="Ig_sub2"/>
</dbReference>
<dbReference type="InterPro" id="IPR011009">
    <property type="entry name" value="Kinase-like_dom_sf"/>
</dbReference>
<dbReference type="PROSITE" id="PS50835">
    <property type="entry name" value="IG_LIKE"/>
    <property type="match status" value="6"/>
</dbReference>
<feature type="domain" description="Ig-like" evidence="14">
    <location>
        <begin position="250"/>
        <end position="336"/>
    </location>
</feature>
<dbReference type="InterPro" id="IPR036179">
    <property type="entry name" value="Ig-like_dom_sf"/>
</dbReference>
<feature type="domain" description="Ig-like" evidence="14">
    <location>
        <begin position="627"/>
        <end position="715"/>
    </location>
</feature>
<dbReference type="AlphaFoldDB" id="A0ABD0LXW1"/>
<feature type="compositionally biased region" description="Low complexity" evidence="12">
    <location>
        <begin position="801"/>
        <end position="817"/>
    </location>
</feature>
<keyword evidence="16" id="KW-1185">Reference proteome</keyword>
<dbReference type="CDD" id="cd00096">
    <property type="entry name" value="Ig"/>
    <property type="match status" value="1"/>
</dbReference>
<keyword evidence="2" id="KW-0812">Transmembrane</keyword>
<keyword evidence="3" id="KW-1133">Transmembrane helix</keyword>
<reference evidence="15 16" key="1">
    <citation type="journal article" date="2023" name="Sci. Data">
        <title>Genome assembly of the Korean intertidal mud-creeper Batillaria attramentaria.</title>
        <authorList>
            <person name="Patra A.K."/>
            <person name="Ho P.T."/>
            <person name="Jun S."/>
            <person name="Lee S.J."/>
            <person name="Kim Y."/>
            <person name="Won Y.J."/>
        </authorList>
    </citation>
    <scope>NUCLEOTIDE SEQUENCE [LARGE SCALE GENOMIC DNA]</scope>
    <source>
        <strain evidence="15">Wonlab-2016</strain>
    </source>
</reference>
<dbReference type="Pfam" id="PF13927">
    <property type="entry name" value="Ig_3"/>
    <property type="match status" value="3"/>
</dbReference>
<evidence type="ECO:0000256" key="11">
    <source>
        <dbReference type="PIRSR" id="PIRSR000615-3"/>
    </source>
</evidence>
<dbReference type="PANTHER" id="PTHR10075:SF100">
    <property type="entry name" value="FASCICLIN-2"/>
    <property type="match status" value="1"/>
</dbReference>
<feature type="region of interest" description="Disordered" evidence="12">
    <location>
        <begin position="783"/>
        <end position="824"/>
    </location>
</feature>
<sequence length="1112" mass="124217">SAPASSTVGLSSGVVCWPRCASHRPSRRYYSAPPTLQPPLLTLLPLGVASVAGQPDTYYFSVKPQDQDVVEGAETSILCDVSDRHHIFFQWTEAGKPVKNTTRRFQEDSNLRILRVLRDEDSGPFQCIATNATTRFSLQTLEARLNIQWIGEEANVELRRPKKEEVKAGVDVLLKCVIAGNPPPAILWYHNKFRLFNTDKVKILDDGTRLKLVNISASDNGIYSCRAENVAGAVDSADNFLLNVRAPGTPHMNEARFTAYTVVPRNTPATLHCGFVGASRIDWFSNYEKLSNSSKHIVFPNGSLYFPKVRAADEGSYRCEGLSHTSPGQTFTSELYLASLGEILRDTFEPRLQPNYPVVIPVHERFQIKVFPPPGRPKPKFWWLDRNDMLVTDTGRIYVQDNLLVFQSPQEIDSGNYTFIVNNTAGQKRRSVWVMVSVPPIISRTPQPATVEEDGDVELNCQVVGTQYPVTRITWSKDGTPLPIFSSHFQMDPMTGTLRIKGAALSDMGDYACIANTSGHELQVSSHAYLTVTKRLKFAPIPVDAQLEVDKVGFVDCHAEAESPPTVRWVKRGVPGFDLPPHIKMQGSQLVFSPARRQDAGYYTCVATHPRQGLINATIHIDIVEKPSMTMQAKNVTVFEGEPALLHCVAKGSPSPHITWYRDGQRVLPDPRRYTIFRNGTLELHKAFIEDNGMYSCIANNTAGIARREVYVRVTNPMEEEDNFNMVKTIIIAVCSAGAYLALVIGLTAFCSYRLLTKCRSHKSLPLKTENGDLHREQHELLMKDRDSGTQFRSDSDNRSHASAMSSHPSHSSQSQHSRSRRPSLDRFHYPRHELHTLGIMGKGCFGDVFLAQARGMRPGEPDLMVVVKSLLTKGEREVRNFLSEMDMFARTDHPNVVRMIGVCRETEPHFLITEYCDWGDLKQFLLATRSDNGRRGARIPALTMCQKLGMGQQVASGMEALATQGLVHGDVASRNVLLTSRLQLKVARPALCSDVYASEYYPLHQRLVPLRWLPPEAVVEDVMTSAGDIWAFGVFLWEVMQLADLPYRLLSDEEVLRALQLGHATLEPSELCPATVLNVVHRCTANQPSQRPSFTEINAMLSQLIASVEIV</sequence>
<dbReference type="PANTHER" id="PTHR10075">
    <property type="entry name" value="BASIGIN RELATED"/>
    <property type="match status" value="1"/>
</dbReference>
<dbReference type="InterPro" id="IPR007110">
    <property type="entry name" value="Ig-like_dom"/>
</dbReference>
<dbReference type="PROSITE" id="PS00109">
    <property type="entry name" value="PROTEIN_KINASE_TYR"/>
    <property type="match status" value="1"/>
</dbReference>
<evidence type="ECO:0000256" key="3">
    <source>
        <dbReference type="ARBA" id="ARBA00022989"/>
    </source>
</evidence>
<comment type="subcellular location">
    <subcellularLocation>
        <location evidence="1">Membrane</location>
        <topology evidence="1">Single-pass membrane protein</topology>
    </subcellularLocation>
</comment>
<keyword evidence="6" id="KW-0675">Receptor</keyword>
<dbReference type="FunFam" id="2.60.40.10:FF:000032">
    <property type="entry name" value="palladin isoform X1"/>
    <property type="match status" value="2"/>
</dbReference>
<dbReference type="Proteomes" id="UP001519460">
    <property type="component" value="Unassembled WGS sequence"/>
</dbReference>
<dbReference type="InterPro" id="IPR003599">
    <property type="entry name" value="Ig_sub"/>
</dbReference>
<name>A0ABD0LXW1_9CAEN</name>
<comment type="caution">
    <text evidence="15">The sequence shown here is derived from an EMBL/GenBank/DDBJ whole genome shotgun (WGS) entry which is preliminary data.</text>
</comment>
<keyword evidence="5" id="KW-1015">Disulfide bond</keyword>
<feature type="domain" description="Protein kinase" evidence="13">
    <location>
        <begin position="835"/>
        <end position="1106"/>
    </location>
</feature>
<accession>A0ABD0LXW1</accession>
<dbReference type="SUPFAM" id="SSF48726">
    <property type="entry name" value="Immunoglobulin"/>
    <property type="match status" value="7"/>
</dbReference>
<evidence type="ECO:0000256" key="2">
    <source>
        <dbReference type="ARBA" id="ARBA00022692"/>
    </source>
</evidence>
<feature type="active site" description="Proton acceptor" evidence="9">
    <location>
        <position position="971"/>
    </location>
</feature>
<evidence type="ECO:0000256" key="4">
    <source>
        <dbReference type="ARBA" id="ARBA00023136"/>
    </source>
</evidence>
<evidence type="ECO:0000256" key="7">
    <source>
        <dbReference type="ARBA" id="ARBA00023180"/>
    </source>
</evidence>
<dbReference type="InterPro" id="IPR013098">
    <property type="entry name" value="Ig_I-set"/>
</dbReference>
<keyword evidence="11" id="KW-0479">Metal-binding</keyword>
<keyword evidence="8" id="KW-0393">Immunoglobulin domain</keyword>
<organism evidence="15 16">
    <name type="scientific">Batillaria attramentaria</name>
    <dbReference type="NCBI Taxonomy" id="370345"/>
    <lineage>
        <taxon>Eukaryota</taxon>
        <taxon>Metazoa</taxon>
        <taxon>Spiralia</taxon>
        <taxon>Lophotrochozoa</taxon>
        <taxon>Mollusca</taxon>
        <taxon>Gastropoda</taxon>
        <taxon>Caenogastropoda</taxon>
        <taxon>Sorbeoconcha</taxon>
        <taxon>Cerithioidea</taxon>
        <taxon>Batillariidae</taxon>
        <taxon>Batillaria</taxon>
    </lineage>
</organism>
<feature type="binding site" evidence="10">
    <location>
        <position position="975"/>
    </location>
    <ligand>
        <name>ATP</name>
        <dbReference type="ChEBI" id="CHEBI:30616"/>
    </ligand>
</feature>
<dbReference type="PRINTS" id="PR00109">
    <property type="entry name" value="TYRKINASE"/>
</dbReference>
<evidence type="ECO:0000259" key="14">
    <source>
        <dbReference type="PROSITE" id="PS50835"/>
    </source>
</evidence>
<protein>
    <recommendedName>
        <fullName evidence="17">Receptor protein-tyrosine kinase</fullName>
    </recommendedName>
</protein>
<feature type="binding site" evidence="10">
    <location>
        <position position="869"/>
    </location>
    <ligand>
        <name>ATP</name>
        <dbReference type="ChEBI" id="CHEBI:30616"/>
    </ligand>
</feature>
<dbReference type="Gene3D" id="1.10.510.10">
    <property type="entry name" value="Transferase(Phosphotransferase) domain 1"/>
    <property type="match status" value="1"/>
</dbReference>